<reference evidence="3 4" key="1">
    <citation type="submission" date="2019-08" db="EMBL/GenBank/DDBJ databases">
        <title>Deep-cultivation of Planctomycetes and their phenomic and genomic characterization uncovers novel biology.</title>
        <authorList>
            <person name="Wiegand S."/>
            <person name="Jogler M."/>
            <person name="Boedeker C."/>
            <person name="Pinto D."/>
            <person name="Vollmers J."/>
            <person name="Rivas-Marin E."/>
            <person name="Kohn T."/>
            <person name="Peeters S.H."/>
            <person name="Heuer A."/>
            <person name="Rast P."/>
            <person name="Oberbeckmann S."/>
            <person name="Bunk B."/>
            <person name="Jeske O."/>
            <person name="Meyerdierks A."/>
            <person name="Storesund J.E."/>
            <person name="Kallscheuer N."/>
            <person name="Luecker S."/>
            <person name="Lage O.M."/>
            <person name="Pohl T."/>
            <person name="Merkel B.J."/>
            <person name="Hornburger P."/>
            <person name="Mueller R.-W."/>
            <person name="Bruemmer F."/>
            <person name="Labrenz M."/>
            <person name="Spormann A.M."/>
            <person name="Op den Camp H."/>
            <person name="Overmann J."/>
            <person name="Amann R."/>
            <person name="Jetten M.S.M."/>
            <person name="Mascher T."/>
            <person name="Medema M.H."/>
            <person name="Devos D.P."/>
            <person name="Kaster A.-K."/>
            <person name="Ovreas L."/>
            <person name="Rohde M."/>
            <person name="Galperin M.Y."/>
            <person name="Jogler C."/>
        </authorList>
    </citation>
    <scope>NUCLEOTIDE SEQUENCE [LARGE SCALE GENOMIC DNA]</scope>
    <source>
        <strain evidence="3 4">UC8</strain>
    </source>
</reference>
<evidence type="ECO:0000313" key="3">
    <source>
        <dbReference type="EMBL" id="QEG38346.1"/>
    </source>
</evidence>
<sequence>MDILSPIIGFAVGAIVMLIIWKLQQGNYATLGTISPGDVTCYAGGTMLKVPYTILNGPATEVRAMTYNSTAGTPQFEDATEYTSNPIHLPYSASSSHDRVALFAAFPGPLSSAALPDPSSCSSGGGSGSSLAYNRRSVLP</sequence>
<gene>
    <name evidence="3" type="ORF">UC8_03030</name>
</gene>
<proteinExistence type="predicted"/>
<dbReference type="KEGG" id="rul:UC8_03030"/>
<dbReference type="EMBL" id="CP042914">
    <property type="protein sequence ID" value="QEG38346.1"/>
    <property type="molecule type" value="Genomic_DNA"/>
</dbReference>
<keyword evidence="4" id="KW-1185">Reference proteome</keyword>
<feature type="region of interest" description="Disordered" evidence="1">
    <location>
        <begin position="116"/>
        <end position="140"/>
    </location>
</feature>
<protein>
    <submittedName>
        <fullName evidence="3">Uncharacterized protein</fullName>
    </submittedName>
</protein>
<dbReference type="Proteomes" id="UP000325286">
    <property type="component" value="Chromosome"/>
</dbReference>
<name>A0A5B9QMW0_9BACT</name>
<organism evidence="3 4">
    <name type="scientific">Roseimaritima ulvae</name>
    <dbReference type="NCBI Taxonomy" id="980254"/>
    <lineage>
        <taxon>Bacteria</taxon>
        <taxon>Pseudomonadati</taxon>
        <taxon>Planctomycetota</taxon>
        <taxon>Planctomycetia</taxon>
        <taxon>Pirellulales</taxon>
        <taxon>Pirellulaceae</taxon>
        <taxon>Roseimaritima</taxon>
    </lineage>
</organism>
<keyword evidence="2" id="KW-0472">Membrane</keyword>
<feature type="transmembrane region" description="Helical" evidence="2">
    <location>
        <begin position="6"/>
        <end position="23"/>
    </location>
</feature>
<keyword evidence="2" id="KW-0812">Transmembrane</keyword>
<keyword evidence="2" id="KW-1133">Transmembrane helix</keyword>
<evidence type="ECO:0000256" key="2">
    <source>
        <dbReference type="SAM" id="Phobius"/>
    </source>
</evidence>
<evidence type="ECO:0000313" key="4">
    <source>
        <dbReference type="Proteomes" id="UP000325286"/>
    </source>
</evidence>
<dbReference type="AlphaFoldDB" id="A0A5B9QMW0"/>
<accession>A0A5B9QMW0</accession>
<evidence type="ECO:0000256" key="1">
    <source>
        <dbReference type="SAM" id="MobiDB-lite"/>
    </source>
</evidence>